<keyword evidence="6 8" id="KW-0472">Membrane</keyword>
<proteinExistence type="predicted"/>
<dbReference type="Pfam" id="PF13962">
    <property type="entry name" value="PGG"/>
    <property type="match status" value="1"/>
</dbReference>
<feature type="transmembrane region" description="Helical" evidence="8">
    <location>
        <begin position="393"/>
        <end position="411"/>
    </location>
</feature>
<dbReference type="PANTHER" id="PTHR24186:SF37">
    <property type="entry name" value="PGG DOMAIN-CONTAINING PROTEIN"/>
    <property type="match status" value="1"/>
</dbReference>
<keyword evidence="11" id="KW-1185">Reference proteome</keyword>
<comment type="subcellular location">
    <subcellularLocation>
        <location evidence="1">Membrane</location>
        <topology evidence="1">Multi-pass membrane protein</topology>
    </subcellularLocation>
</comment>
<dbReference type="Proteomes" id="UP001634393">
    <property type="component" value="Unassembled WGS sequence"/>
</dbReference>
<evidence type="ECO:0000256" key="4">
    <source>
        <dbReference type="ARBA" id="ARBA00022989"/>
    </source>
</evidence>
<feature type="domain" description="PGG" evidence="9">
    <location>
        <begin position="259"/>
        <end position="379"/>
    </location>
</feature>
<keyword evidence="3" id="KW-0677">Repeat</keyword>
<dbReference type="Pfam" id="PF12796">
    <property type="entry name" value="Ank_2"/>
    <property type="match status" value="2"/>
</dbReference>
<evidence type="ECO:0000256" key="2">
    <source>
        <dbReference type="ARBA" id="ARBA00022692"/>
    </source>
</evidence>
<evidence type="ECO:0000256" key="6">
    <source>
        <dbReference type="ARBA" id="ARBA00023136"/>
    </source>
</evidence>
<keyword evidence="2 8" id="KW-0812">Transmembrane</keyword>
<feature type="repeat" description="ANK" evidence="7">
    <location>
        <begin position="81"/>
        <end position="113"/>
    </location>
</feature>
<evidence type="ECO:0000313" key="11">
    <source>
        <dbReference type="Proteomes" id="UP001634393"/>
    </source>
</evidence>
<organism evidence="10 11">
    <name type="scientific">Penstemon smallii</name>
    <dbReference type="NCBI Taxonomy" id="265156"/>
    <lineage>
        <taxon>Eukaryota</taxon>
        <taxon>Viridiplantae</taxon>
        <taxon>Streptophyta</taxon>
        <taxon>Embryophyta</taxon>
        <taxon>Tracheophyta</taxon>
        <taxon>Spermatophyta</taxon>
        <taxon>Magnoliopsida</taxon>
        <taxon>eudicotyledons</taxon>
        <taxon>Gunneridae</taxon>
        <taxon>Pentapetalae</taxon>
        <taxon>asterids</taxon>
        <taxon>lamiids</taxon>
        <taxon>Lamiales</taxon>
        <taxon>Plantaginaceae</taxon>
        <taxon>Cheloneae</taxon>
        <taxon>Penstemon</taxon>
    </lineage>
</organism>
<evidence type="ECO:0000256" key="3">
    <source>
        <dbReference type="ARBA" id="ARBA00022737"/>
    </source>
</evidence>
<dbReference type="PROSITE" id="PS50088">
    <property type="entry name" value="ANK_REPEAT"/>
    <property type="match status" value="3"/>
</dbReference>
<reference evidence="10 11" key="1">
    <citation type="submission" date="2024-12" db="EMBL/GenBank/DDBJ databases">
        <title>The unique morphological basis and parallel evolutionary history of personate flowers in Penstemon.</title>
        <authorList>
            <person name="Depatie T.H."/>
            <person name="Wessinger C.A."/>
        </authorList>
    </citation>
    <scope>NUCLEOTIDE SEQUENCE [LARGE SCALE GENOMIC DNA]</scope>
    <source>
        <strain evidence="10">WTNN_2</strain>
        <tissue evidence="10">Leaf</tissue>
    </source>
</reference>
<keyword evidence="4 8" id="KW-1133">Transmembrane helix</keyword>
<feature type="repeat" description="ANK" evidence="7">
    <location>
        <begin position="115"/>
        <end position="147"/>
    </location>
</feature>
<evidence type="ECO:0000256" key="7">
    <source>
        <dbReference type="PROSITE-ProRule" id="PRU00023"/>
    </source>
</evidence>
<evidence type="ECO:0000256" key="5">
    <source>
        <dbReference type="ARBA" id="ARBA00023043"/>
    </source>
</evidence>
<accession>A0ABD3S8I8</accession>
<feature type="repeat" description="ANK" evidence="7">
    <location>
        <begin position="184"/>
        <end position="217"/>
    </location>
</feature>
<feature type="transmembrane region" description="Helical" evidence="8">
    <location>
        <begin position="267"/>
        <end position="291"/>
    </location>
</feature>
<dbReference type="InterPro" id="IPR026961">
    <property type="entry name" value="PGG_dom"/>
</dbReference>
<sequence>MKGSHVQRVSCEESRLYEAAAIGKVADLGELIVNNPLILDRVSYTCPNKTPLHIATLKGHLPFVQEILSLNPQLAEELDSQQSSALHIASDKGHVEIVRKLLLAAPDMCLSRDSQGRNPLHLAAVKGQVEVLIEIVQSVPHLAARQKLDPGSNVLHLCVEYSQLGALKILVPFLNDLINARDDHGDTILHMAVRDKQYETIQYLVERTNIDVNAQNSEGRTAFEILEQSDQIDTRNSQIREILTTGLRKSNNTQTQPEKWPSRKRDVTMLVAVLIATMAFQAVVSPAGGVWQEDMFNDSQGNLLLVPRRAGEAVMAHKHPRAFKSFICSNTIAFVSSLITILFLISGLPFRNRLVMWVLMVFMWLTVTSTAVTYAICIVVITPRKGRKSVGHVMETSIAVWCGVMGILLVMRITVLRSKRFTSSIYENSSRGEIV</sequence>
<keyword evidence="5 7" id="KW-0040">ANK repeat</keyword>
<evidence type="ECO:0000313" key="10">
    <source>
        <dbReference type="EMBL" id="KAL3820802.1"/>
    </source>
</evidence>
<dbReference type="SUPFAM" id="SSF48403">
    <property type="entry name" value="Ankyrin repeat"/>
    <property type="match status" value="1"/>
</dbReference>
<dbReference type="PANTHER" id="PTHR24186">
    <property type="entry name" value="PROTEIN PHOSPHATASE 1 REGULATORY SUBUNIT"/>
    <property type="match status" value="1"/>
</dbReference>
<feature type="transmembrane region" description="Helical" evidence="8">
    <location>
        <begin position="357"/>
        <end position="381"/>
    </location>
</feature>
<dbReference type="Gene3D" id="1.25.40.20">
    <property type="entry name" value="Ankyrin repeat-containing domain"/>
    <property type="match status" value="2"/>
</dbReference>
<protein>
    <recommendedName>
        <fullName evidence="9">PGG domain-containing protein</fullName>
    </recommendedName>
</protein>
<dbReference type="PROSITE" id="PS50297">
    <property type="entry name" value="ANK_REP_REGION"/>
    <property type="match status" value="2"/>
</dbReference>
<dbReference type="GO" id="GO:0016020">
    <property type="term" value="C:membrane"/>
    <property type="evidence" value="ECO:0007669"/>
    <property type="project" value="UniProtKB-SubCell"/>
</dbReference>
<dbReference type="EMBL" id="JBJXBP010000007">
    <property type="protein sequence ID" value="KAL3820802.1"/>
    <property type="molecule type" value="Genomic_DNA"/>
</dbReference>
<dbReference type="InterPro" id="IPR002110">
    <property type="entry name" value="Ankyrin_rpt"/>
</dbReference>
<evidence type="ECO:0000256" key="1">
    <source>
        <dbReference type="ARBA" id="ARBA00004141"/>
    </source>
</evidence>
<evidence type="ECO:0000256" key="8">
    <source>
        <dbReference type="SAM" id="Phobius"/>
    </source>
</evidence>
<feature type="transmembrane region" description="Helical" evidence="8">
    <location>
        <begin position="322"/>
        <end position="345"/>
    </location>
</feature>
<evidence type="ECO:0000259" key="9">
    <source>
        <dbReference type="Pfam" id="PF13962"/>
    </source>
</evidence>
<dbReference type="SMART" id="SM00248">
    <property type="entry name" value="ANK"/>
    <property type="match status" value="5"/>
</dbReference>
<dbReference type="AlphaFoldDB" id="A0ABD3S8I8"/>
<dbReference type="InterPro" id="IPR036770">
    <property type="entry name" value="Ankyrin_rpt-contain_sf"/>
</dbReference>
<comment type="caution">
    <text evidence="10">The sequence shown here is derived from an EMBL/GenBank/DDBJ whole genome shotgun (WGS) entry which is preliminary data.</text>
</comment>
<name>A0ABD3S8I8_9LAMI</name>
<gene>
    <name evidence="10" type="ORF">ACJIZ3_006707</name>
</gene>